<dbReference type="RefSeq" id="WP_132794662.1">
    <property type="nucleotide sequence ID" value="NZ_SLXM01000005.1"/>
</dbReference>
<gene>
    <name evidence="1" type="ORF">EV195_10533</name>
</gene>
<dbReference type="Proteomes" id="UP000294564">
    <property type="component" value="Unassembled WGS sequence"/>
</dbReference>
<sequence length="553" mass="62868">MKRILFLLHITVACIGIAQSNVDYKLLNNLENHPSEKIHVHLNNDFLVSGEKLFYKVYCLNKNNQYTPFSNIAYVELINQENSSISKQKIALTNGTGYGDVFIDTKVKTGSYKLIAYTKWMLNKKEFFEKNIIIINPFSNKLPTSSSDASNTNIKESTSSSNENSFIKSIATSYKKREKIILPLSTEKLETINGDFSISVTLKDNYSVPTASLKNSKVTGSNQLFLPELRGSLIKGKISSTSAKLLNVKLALSFENNKSLPLTAITNSNGEFYFNIENLNKNAVYISILDKNKSAYTIELIESENTIKALSDFAPIQLDESAVTLIKNRSLYSQIENAYYTVKQDSIIDISKKDLLLDRIKVAYPLDDYTRFNTIKETFIEVIEGAGFYKKGDDYQIKVTDADASETLNYLPSLLIIDGRIIMDHTSFMSYNSRKIKTISLVKDKYFYGNAIYQGIVLVETFKGNYAENNNEYTKFDVQPVQPKKIYFFQDHKESNTRIPDFRTQLYWNPSVKNTTKEVTFYTSDVIGTYEITIQGYDINGKLVSITQDFAVE</sequence>
<protein>
    <recommendedName>
        <fullName evidence="3">MG2 domain-containing protein</fullName>
    </recommendedName>
</protein>
<keyword evidence="2" id="KW-1185">Reference proteome</keyword>
<proteinExistence type="predicted"/>
<organism evidence="1 2">
    <name type="scientific">Tenacibaculum skagerrakense</name>
    <dbReference type="NCBI Taxonomy" id="186571"/>
    <lineage>
        <taxon>Bacteria</taxon>
        <taxon>Pseudomonadati</taxon>
        <taxon>Bacteroidota</taxon>
        <taxon>Flavobacteriia</taxon>
        <taxon>Flavobacteriales</taxon>
        <taxon>Flavobacteriaceae</taxon>
        <taxon>Tenacibaculum</taxon>
    </lineage>
</organism>
<dbReference type="OrthoDB" id="679547at2"/>
<accession>A0A4R2NS62</accession>
<reference evidence="1 2" key="1">
    <citation type="submission" date="2019-03" db="EMBL/GenBank/DDBJ databases">
        <title>Genomic Encyclopedia of Type Strains, Phase IV (KMG-IV): sequencing the most valuable type-strain genomes for metagenomic binning, comparative biology and taxonomic classification.</title>
        <authorList>
            <person name="Goeker M."/>
        </authorList>
    </citation>
    <scope>NUCLEOTIDE SEQUENCE [LARGE SCALE GENOMIC DNA]</scope>
    <source>
        <strain evidence="1 2">DSM 14836</strain>
    </source>
</reference>
<comment type="caution">
    <text evidence="1">The sequence shown here is derived from an EMBL/GenBank/DDBJ whole genome shotgun (WGS) entry which is preliminary data.</text>
</comment>
<evidence type="ECO:0008006" key="3">
    <source>
        <dbReference type="Google" id="ProtNLM"/>
    </source>
</evidence>
<dbReference type="AlphaFoldDB" id="A0A4R2NS62"/>
<evidence type="ECO:0000313" key="1">
    <source>
        <dbReference type="EMBL" id="TCP24602.1"/>
    </source>
</evidence>
<name>A0A4R2NS62_9FLAO</name>
<dbReference type="EMBL" id="SLXM01000005">
    <property type="protein sequence ID" value="TCP24602.1"/>
    <property type="molecule type" value="Genomic_DNA"/>
</dbReference>
<evidence type="ECO:0000313" key="2">
    <source>
        <dbReference type="Proteomes" id="UP000294564"/>
    </source>
</evidence>